<dbReference type="EMBL" id="CP071527">
    <property type="protein sequence ID" value="USQ15134.1"/>
    <property type="molecule type" value="Genomic_DNA"/>
</dbReference>
<dbReference type="GO" id="GO:0016798">
    <property type="term" value="F:hydrolase activity, acting on glycosyl bonds"/>
    <property type="evidence" value="ECO:0007669"/>
    <property type="project" value="UniProtKB-KW"/>
</dbReference>
<keyword evidence="2 6" id="KW-0378">Hydrolase</keyword>
<evidence type="ECO:0000256" key="2">
    <source>
        <dbReference type="ARBA" id="ARBA00022801"/>
    </source>
</evidence>
<evidence type="ECO:0000256" key="6">
    <source>
        <dbReference type="HAMAP-Rule" id="MF_01876"/>
    </source>
</evidence>
<dbReference type="InterPro" id="IPR007342">
    <property type="entry name" value="PsuG"/>
</dbReference>
<keyword evidence="8" id="KW-1185">Reference proteome</keyword>
<evidence type="ECO:0000256" key="1">
    <source>
        <dbReference type="ARBA" id="ARBA00022723"/>
    </source>
</evidence>
<dbReference type="Proteomes" id="UP001057474">
    <property type="component" value="Chromosome"/>
</dbReference>
<evidence type="ECO:0000256" key="3">
    <source>
        <dbReference type="ARBA" id="ARBA00023211"/>
    </source>
</evidence>
<comment type="similarity">
    <text evidence="6">Belongs to the pseudouridine-5'-phosphate glycosidase family.</text>
</comment>
<comment type="cofactor">
    <cofactor evidence="6">
        <name>Mn(2+)</name>
        <dbReference type="ChEBI" id="CHEBI:29035"/>
    </cofactor>
    <text evidence="6">Binds 1 Mn(2+) ion per subunit.</text>
</comment>
<dbReference type="PANTHER" id="PTHR42909:SF1">
    <property type="entry name" value="CARBOHYDRATE KINASE PFKB DOMAIN-CONTAINING PROTEIN"/>
    <property type="match status" value="1"/>
</dbReference>
<evidence type="ECO:0000256" key="4">
    <source>
        <dbReference type="ARBA" id="ARBA00023239"/>
    </source>
</evidence>
<evidence type="ECO:0000313" key="7">
    <source>
        <dbReference type="EMBL" id="USQ15134.1"/>
    </source>
</evidence>
<comment type="function">
    <text evidence="6">Catalyzes the reversible cleavage of pseudouridine 5'-phosphate (PsiMP) to ribose 5-phosphate and uracil. Functions biologically in the cleavage direction, as part of a pseudouridine degradation pathway.</text>
</comment>
<keyword evidence="3 6" id="KW-0464">Manganese</keyword>
<feature type="binding site" evidence="6">
    <location>
        <begin position="139"/>
        <end position="141"/>
    </location>
    <ligand>
        <name>substrate</name>
    </ligand>
</feature>
<keyword evidence="4 6" id="KW-0456">Lyase</keyword>
<feature type="active site" description="Nucleophile" evidence="6">
    <location>
        <position position="158"/>
    </location>
</feature>
<protein>
    <recommendedName>
        <fullName evidence="6">Pseudouridine-5'-phosphate glycosidase</fullName>
        <shortName evidence="6">PsiMP glycosidase</shortName>
        <ecNumber evidence="6">4.2.1.70</ecNumber>
    </recommendedName>
</protein>
<feature type="binding site" evidence="6">
    <location>
        <position position="87"/>
    </location>
    <ligand>
        <name>substrate</name>
    </ligand>
</feature>
<gene>
    <name evidence="6" type="primary">psuG</name>
    <name evidence="7" type="ORF">J2N86_05720</name>
</gene>
<name>A0ABY4YDG2_9GAMM</name>
<dbReference type="HAMAP" id="MF_01876">
    <property type="entry name" value="PsiMP_glycosidase"/>
    <property type="match status" value="1"/>
</dbReference>
<evidence type="ECO:0000313" key="8">
    <source>
        <dbReference type="Proteomes" id="UP001057474"/>
    </source>
</evidence>
<feature type="binding site" evidence="6">
    <location>
        <position position="137"/>
    </location>
    <ligand>
        <name>Mn(2+)</name>
        <dbReference type="ChEBI" id="CHEBI:29035"/>
    </ligand>
</feature>
<sequence length="303" mass="32470">MMHHFLEYSDEVRAALSANKPVLALESTVITHGLPFPDNLSTGFALEEIARRHRVVPATIAIMDGKIKIGLNTDELERLAESKDVLKASKRDLAFVLSEKRPAGTTVAATLFCAAAAGIKVFATGGIGGVHRGLDMDVSADLIELSQTPIAVVCAGAKAILDLPKTLEFLETYSVPVIGYQTDTLPAFYTDKTAYKLTMRADNVKTLKTIVEIQNQLNLASGILIMNPIPQADSIPMEMIEPVIEAAVKKAEALKISGKDITPFLLSEVTKATAGVSQQANISLIKNNVRLGAELAFALAMDV</sequence>
<reference evidence="7" key="1">
    <citation type="submission" date="2021-03" db="EMBL/GenBank/DDBJ databases">
        <title>Legionella lytica PCM 2298.</title>
        <authorList>
            <person name="Koper P."/>
        </authorList>
    </citation>
    <scope>NUCLEOTIDE SEQUENCE</scope>
    <source>
        <strain evidence="7">PCM 2298</strain>
    </source>
</reference>
<keyword evidence="5 6" id="KW-0326">Glycosidase</keyword>
<accession>A0ABY4YDG2</accession>
<evidence type="ECO:0000256" key="5">
    <source>
        <dbReference type="ARBA" id="ARBA00023295"/>
    </source>
</evidence>
<dbReference type="SUPFAM" id="SSF110581">
    <property type="entry name" value="Indigoidine synthase A-like"/>
    <property type="match status" value="1"/>
</dbReference>
<dbReference type="InterPro" id="IPR022830">
    <property type="entry name" value="Indigdn_synthA-like"/>
</dbReference>
<comment type="catalytic activity">
    <reaction evidence="6">
        <text>D-ribose 5-phosphate + uracil = psi-UMP + H2O</text>
        <dbReference type="Rhea" id="RHEA:18337"/>
        <dbReference type="ChEBI" id="CHEBI:15377"/>
        <dbReference type="ChEBI" id="CHEBI:17568"/>
        <dbReference type="ChEBI" id="CHEBI:58380"/>
        <dbReference type="ChEBI" id="CHEBI:78346"/>
        <dbReference type="EC" id="4.2.1.70"/>
    </reaction>
</comment>
<comment type="subunit">
    <text evidence="6">Homotrimer.</text>
</comment>
<proteinExistence type="inferred from homology"/>
<organism evidence="7 8">
    <name type="scientific">Legionella lytica</name>
    <dbReference type="NCBI Taxonomy" id="96232"/>
    <lineage>
        <taxon>Bacteria</taxon>
        <taxon>Pseudomonadati</taxon>
        <taxon>Pseudomonadota</taxon>
        <taxon>Gammaproteobacteria</taxon>
        <taxon>Legionellales</taxon>
        <taxon>Legionellaceae</taxon>
        <taxon>Legionella</taxon>
    </lineage>
</organism>
<dbReference type="PANTHER" id="PTHR42909">
    <property type="entry name" value="ZGC:136858"/>
    <property type="match status" value="1"/>
</dbReference>
<dbReference type="EC" id="4.2.1.70" evidence="6"/>
<keyword evidence="1 6" id="KW-0479">Metal-binding</keyword>
<dbReference type="Gene3D" id="3.40.1790.10">
    <property type="entry name" value="Indigoidine synthase domain"/>
    <property type="match status" value="1"/>
</dbReference>
<feature type="active site" description="Proton donor" evidence="6">
    <location>
        <position position="26"/>
    </location>
</feature>
<dbReference type="Pfam" id="PF04227">
    <property type="entry name" value="Indigoidine_A"/>
    <property type="match status" value="1"/>
</dbReference>
<feature type="binding site" evidence="6">
    <location>
        <position position="107"/>
    </location>
    <ligand>
        <name>substrate</name>
    </ligand>
</feature>